<dbReference type="AlphaFoldDB" id="A0A3G9J1L5"/>
<evidence type="ECO:0000256" key="6">
    <source>
        <dbReference type="ARBA" id="ARBA00022723"/>
    </source>
</evidence>
<dbReference type="Pfam" id="PF13177">
    <property type="entry name" value="DNA_pol3_delta2"/>
    <property type="match status" value="1"/>
</dbReference>
<dbReference type="NCBIfam" id="TIGR02397">
    <property type="entry name" value="dnaX_nterm"/>
    <property type="match status" value="1"/>
</dbReference>
<dbReference type="Gene3D" id="1.20.272.10">
    <property type="match status" value="1"/>
</dbReference>
<proteinExistence type="inferred from homology"/>
<dbReference type="RefSeq" id="WP_125118059.1">
    <property type="nucleotide sequence ID" value="NZ_AP019309.1"/>
</dbReference>
<dbReference type="NCBIfam" id="NF004046">
    <property type="entry name" value="PRK05563.1"/>
    <property type="match status" value="1"/>
</dbReference>
<evidence type="ECO:0000256" key="10">
    <source>
        <dbReference type="ARBA" id="ARBA00022932"/>
    </source>
</evidence>
<dbReference type="InterPro" id="IPR027417">
    <property type="entry name" value="P-loop_NTPase"/>
</dbReference>
<evidence type="ECO:0000256" key="1">
    <source>
        <dbReference type="ARBA" id="ARBA00006360"/>
    </source>
</evidence>
<keyword evidence="10" id="KW-0239">DNA-directed DNA polymerase</keyword>
<keyword evidence="4" id="KW-0548">Nucleotidyltransferase</keyword>
<dbReference type="GO" id="GO:0009360">
    <property type="term" value="C:DNA polymerase III complex"/>
    <property type="evidence" value="ECO:0007669"/>
    <property type="project" value="InterPro"/>
</dbReference>
<feature type="compositionally biased region" description="Acidic residues" evidence="12">
    <location>
        <begin position="408"/>
        <end position="419"/>
    </location>
</feature>
<organism evidence="14 15">
    <name type="scientific">Intestinibaculum porci</name>
    <dbReference type="NCBI Taxonomy" id="2487118"/>
    <lineage>
        <taxon>Bacteria</taxon>
        <taxon>Bacillati</taxon>
        <taxon>Bacillota</taxon>
        <taxon>Erysipelotrichia</taxon>
        <taxon>Erysipelotrichales</taxon>
        <taxon>Erysipelotrichaceae</taxon>
        <taxon>Intestinibaculum</taxon>
    </lineage>
</organism>
<evidence type="ECO:0000313" key="14">
    <source>
        <dbReference type="EMBL" id="BBH25077.1"/>
    </source>
</evidence>
<evidence type="ECO:0000259" key="13">
    <source>
        <dbReference type="SMART" id="SM00382"/>
    </source>
</evidence>
<dbReference type="PANTHER" id="PTHR11669:SF0">
    <property type="entry name" value="PROTEIN STICHEL-LIKE 2"/>
    <property type="match status" value="1"/>
</dbReference>
<dbReference type="Gene3D" id="1.10.8.60">
    <property type="match status" value="1"/>
</dbReference>
<dbReference type="InterPro" id="IPR050238">
    <property type="entry name" value="DNA_Rep/Repair_Clamp_Loader"/>
</dbReference>
<comment type="catalytic activity">
    <reaction evidence="11">
        <text>DNA(n) + a 2'-deoxyribonucleoside 5'-triphosphate = DNA(n+1) + diphosphate</text>
        <dbReference type="Rhea" id="RHEA:22508"/>
        <dbReference type="Rhea" id="RHEA-COMP:17339"/>
        <dbReference type="Rhea" id="RHEA-COMP:17340"/>
        <dbReference type="ChEBI" id="CHEBI:33019"/>
        <dbReference type="ChEBI" id="CHEBI:61560"/>
        <dbReference type="ChEBI" id="CHEBI:173112"/>
        <dbReference type="EC" id="2.7.7.7"/>
    </reaction>
</comment>
<dbReference type="InterPro" id="IPR012763">
    <property type="entry name" value="DNA_pol_III_sug/sutau_N"/>
</dbReference>
<evidence type="ECO:0000256" key="12">
    <source>
        <dbReference type="SAM" id="MobiDB-lite"/>
    </source>
</evidence>
<dbReference type="GO" id="GO:0046872">
    <property type="term" value="F:metal ion binding"/>
    <property type="evidence" value="ECO:0007669"/>
    <property type="project" value="UniProtKB-KW"/>
</dbReference>
<dbReference type="OrthoDB" id="9810148at2"/>
<dbReference type="CDD" id="cd00009">
    <property type="entry name" value="AAA"/>
    <property type="match status" value="1"/>
</dbReference>
<dbReference type="PRINTS" id="PR00300">
    <property type="entry name" value="CLPPROTEASEA"/>
</dbReference>
<dbReference type="GO" id="GO:0003887">
    <property type="term" value="F:DNA-directed DNA polymerase activity"/>
    <property type="evidence" value="ECO:0007669"/>
    <property type="project" value="UniProtKB-KW"/>
</dbReference>
<gene>
    <name evidence="14" type="primary">dnaX</name>
    <name evidence="14" type="ORF">SG0102_00110</name>
</gene>
<dbReference type="InterPro" id="IPR001270">
    <property type="entry name" value="ClpA/B"/>
</dbReference>
<dbReference type="GO" id="GO:0005524">
    <property type="term" value="F:ATP binding"/>
    <property type="evidence" value="ECO:0007669"/>
    <property type="project" value="UniProtKB-KW"/>
</dbReference>
<dbReference type="FunCoup" id="A0A3G9J1L5">
    <property type="interactions" value="230"/>
</dbReference>
<sequence>MAYKSLYRAYRPQTFEDVSGQQAIIKTLRHAVEENRIAHAYLFCGPRGTGKTTIAKLFAKAVNCTGDPKPCGQCENCKAIENGMHQDVIEIDAASNNGVEQVRDLIEKVKYAPVMGKYKVYIIDEVHMMSTGAFNALLKTLEEPPEHVIFILATTEPHKILPTIISRCQRFDFSRLTDEEMIDRMKTVMQEEGKTYEEGALALIAKLANGGMRDALSILEQCLAYNDNHLSEEDVNSIYGIVSLQDKISLIKVILAKDMNKALELIESMDAAGIDVKRLTYDLIDILKDVVIYKNTQNLSILSVLSSGYVDTIVPYITSDDALRFIDILVEATEKFARSVNPGIYFELAILKLCNQDHNAPQEVVETKTIPAVKPVQKAAMAQPPKVTPVQPQPSKPVTPETPITEAPDGELMNEEPVQEEAPMTKVQPDAKPQFTHKAKVPVENHDDDIQVDPADIMNILVQADRHILNNAKEKWPIIKRYMANMNMAKAASLLSHGHPVAGCPGGLVIGFKFMPDVNAVNYYKNYKQLASLLKEVFGEEYCFVAIQDDEWLKMRQHFIELKRANKLPQPGALHLKHIEEHHEEPKLRDAQKYALDMFGPDLVEFVEDDK</sequence>
<evidence type="ECO:0000256" key="7">
    <source>
        <dbReference type="ARBA" id="ARBA00022741"/>
    </source>
</evidence>
<feature type="domain" description="AAA+ ATPase" evidence="13">
    <location>
        <begin position="37"/>
        <end position="177"/>
    </location>
</feature>
<dbReference type="NCBIfam" id="TIGR00678">
    <property type="entry name" value="holB"/>
    <property type="match status" value="1"/>
</dbReference>
<protein>
    <recommendedName>
        <fullName evidence="2">DNA-directed DNA polymerase</fullName>
        <ecNumber evidence="2">2.7.7.7</ecNumber>
    </recommendedName>
</protein>
<evidence type="ECO:0000256" key="4">
    <source>
        <dbReference type="ARBA" id="ARBA00022695"/>
    </source>
</evidence>
<dbReference type="InterPro" id="IPR003593">
    <property type="entry name" value="AAA+_ATPase"/>
</dbReference>
<dbReference type="Proteomes" id="UP000268059">
    <property type="component" value="Chromosome"/>
</dbReference>
<keyword evidence="15" id="KW-1185">Reference proteome</keyword>
<keyword evidence="7" id="KW-0547">Nucleotide-binding</keyword>
<reference evidence="14 15" key="1">
    <citation type="submission" date="2018-11" db="EMBL/GenBank/DDBJ databases">
        <title>Novel Erysipelotrichaceae bacterium isolated from small intestine of a swine.</title>
        <authorList>
            <person name="Kim J.S."/>
            <person name="Choe H."/>
            <person name="Lee Y.R."/>
            <person name="Kim K.M."/>
            <person name="Park D.S."/>
        </authorList>
    </citation>
    <scope>NUCLEOTIDE SEQUENCE [LARGE SCALE GENOMIC DNA]</scope>
    <source>
        <strain evidence="14 15">SG0102</strain>
    </source>
</reference>
<accession>A0A3G9J1L5</accession>
<evidence type="ECO:0000256" key="5">
    <source>
        <dbReference type="ARBA" id="ARBA00022705"/>
    </source>
</evidence>
<keyword evidence="9" id="KW-0067">ATP-binding</keyword>
<dbReference type="Pfam" id="PF12169">
    <property type="entry name" value="DNA_pol3_gamma3"/>
    <property type="match status" value="1"/>
</dbReference>
<name>A0A3G9J1L5_9FIRM</name>
<dbReference type="Gene3D" id="3.40.50.300">
    <property type="entry name" value="P-loop containing nucleotide triphosphate hydrolases"/>
    <property type="match status" value="1"/>
</dbReference>
<dbReference type="InParanoid" id="A0A3G9J1L5"/>
<dbReference type="FunFam" id="3.40.50.300:FF:000014">
    <property type="entry name" value="DNA polymerase III subunit gamma/tau"/>
    <property type="match status" value="1"/>
</dbReference>
<dbReference type="GO" id="GO:0003677">
    <property type="term" value="F:DNA binding"/>
    <property type="evidence" value="ECO:0007669"/>
    <property type="project" value="InterPro"/>
</dbReference>
<dbReference type="EMBL" id="AP019309">
    <property type="protein sequence ID" value="BBH25077.1"/>
    <property type="molecule type" value="Genomic_DNA"/>
</dbReference>
<evidence type="ECO:0000256" key="8">
    <source>
        <dbReference type="ARBA" id="ARBA00022833"/>
    </source>
</evidence>
<keyword evidence="8" id="KW-0862">Zinc</keyword>
<dbReference type="Pfam" id="PF22608">
    <property type="entry name" value="DNAX_ATPase_lid"/>
    <property type="match status" value="1"/>
</dbReference>
<dbReference type="SMART" id="SM00382">
    <property type="entry name" value="AAA"/>
    <property type="match status" value="1"/>
</dbReference>
<dbReference type="GO" id="GO:0008408">
    <property type="term" value="F:3'-5' exonuclease activity"/>
    <property type="evidence" value="ECO:0007669"/>
    <property type="project" value="InterPro"/>
</dbReference>
<dbReference type="InterPro" id="IPR022754">
    <property type="entry name" value="DNA_pol_III_gamma-3"/>
</dbReference>
<evidence type="ECO:0000256" key="3">
    <source>
        <dbReference type="ARBA" id="ARBA00022679"/>
    </source>
</evidence>
<dbReference type="PANTHER" id="PTHR11669">
    <property type="entry name" value="REPLICATION FACTOR C / DNA POLYMERASE III GAMMA-TAU SUBUNIT"/>
    <property type="match status" value="1"/>
</dbReference>
<dbReference type="CDD" id="cd18137">
    <property type="entry name" value="HLD_clamp_pol_III_gamma_tau"/>
    <property type="match status" value="1"/>
</dbReference>
<keyword evidence="5" id="KW-0235">DNA replication</keyword>
<evidence type="ECO:0000256" key="9">
    <source>
        <dbReference type="ARBA" id="ARBA00022840"/>
    </source>
</evidence>
<dbReference type="SUPFAM" id="SSF52540">
    <property type="entry name" value="P-loop containing nucleoside triphosphate hydrolases"/>
    <property type="match status" value="1"/>
</dbReference>
<dbReference type="KEGG" id="ebm:SG0102_00110"/>
<dbReference type="InterPro" id="IPR004622">
    <property type="entry name" value="DNA_pol_HolB"/>
</dbReference>
<feature type="region of interest" description="Disordered" evidence="12">
    <location>
        <begin position="382"/>
        <end position="439"/>
    </location>
</feature>
<evidence type="ECO:0000313" key="15">
    <source>
        <dbReference type="Proteomes" id="UP000268059"/>
    </source>
</evidence>
<evidence type="ECO:0000256" key="11">
    <source>
        <dbReference type="ARBA" id="ARBA00049244"/>
    </source>
</evidence>
<dbReference type="SUPFAM" id="SSF48019">
    <property type="entry name" value="post-AAA+ oligomerization domain-like"/>
    <property type="match status" value="1"/>
</dbReference>
<evidence type="ECO:0000256" key="2">
    <source>
        <dbReference type="ARBA" id="ARBA00012417"/>
    </source>
</evidence>
<dbReference type="InterPro" id="IPR008921">
    <property type="entry name" value="DNA_pol3_clamp-load_cplx_C"/>
</dbReference>
<dbReference type="EC" id="2.7.7.7" evidence="2"/>
<dbReference type="InterPro" id="IPR045085">
    <property type="entry name" value="HLD_clamp_pol_III_gamma_tau"/>
</dbReference>
<keyword evidence="3" id="KW-0808">Transferase</keyword>
<comment type="similarity">
    <text evidence="1">Belongs to the DnaX/STICHEL family.</text>
</comment>
<dbReference type="GO" id="GO:0006261">
    <property type="term" value="P:DNA-templated DNA replication"/>
    <property type="evidence" value="ECO:0007669"/>
    <property type="project" value="TreeGrafter"/>
</dbReference>
<keyword evidence="6" id="KW-0479">Metal-binding</keyword>